<keyword evidence="3" id="KW-1185">Reference proteome</keyword>
<feature type="domain" description="F-box" evidence="1">
    <location>
        <begin position="1"/>
        <end position="46"/>
    </location>
</feature>
<dbReference type="PROSITE" id="PS50181">
    <property type="entry name" value="FBOX"/>
    <property type="match status" value="1"/>
</dbReference>
<dbReference type="Pfam" id="PF00646">
    <property type="entry name" value="F-box"/>
    <property type="match status" value="1"/>
</dbReference>
<evidence type="ECO:0000259" key="1">
    <source>
        <dbReference type="PROSITE" id="PS50181"/>
    </source>
</evidence>
<evidence type="ECO:0000313" key="3">
    <source>
        <dbReference type="Proteomes" id="UP000660729"/>
    </source>
</evidence>
<evidence type="ECO:0000313" key="2">
    <source>
        <dbReference type="EMBL" id="KAF7189322.1"/>
    </source>
</evidence>
<dbReference type="EMBL" id="JABCIY010000191">
    <property type="protein sequence ID" value="KAF7189322.1"/>
    <property type="molecule type" value="Genomic_DNA"/>
</dbReference>
<sequence>MSLLELPVELLHQICELMPFQDDIHQLRLVNRAISAVADDFFLKKIALHFIRSEFETMQNICQRNKHVANGVRELYLHTDRYRPFSVFPLWKAQVHHTELMDAGARGELPSLDEVFAFDELDERTQRRVRRRLVNTQKAISKLHSEQELEDAYNHYQSVLLDQFRLVNEKASLAFYRRMFELCPKLDDILFNLDDSSNGYFRSWKCVEDLRRTLMPPIGDEISNQPCMVPLTHALIAAAESGRELRSIAVAPLSYQFFDQEEEVMSKIYKSMHTVKDLCLDINTVAKRDVPKPSNWTLSHQTLSHSRTALEEDVVAESRVLEALAGGRIAELLRHAPSLRSLSFYAPFFATSPGAAMSLKNIAGEIYWHHLRVLALSKFRCEPQELTALITRHSATLESLRLGQIIFSKGTARDCFQAFAGKMPRLREVKIKGEFVGEGESLALWNQIDCDRFGSWIVTGGDWPDDIETSDLDSLIA</sequence>
<dbReference type="OrthoDB" id="3892448at2759"/>
<gene>
    <name evidence="2" type="ORF">HII31_09300</name>
</gene>
<dbReference type="Proteomes" id="UP000660729">
    <property type="component" value="Unassembled WGS sequence"/>
</dbReference>
<dbReference type="InterPro" id="IPR001810">
    <property type="entry name" value="F-box_dom"/>
</dbReference>
<reference evidence="2" key="1">
    <citation type="submission" date="2020-04" db="EMBL/GenBank/DDBJ databases">
        <title>Draft genome resource of the tomato pathogen Pseudocercospora fuligena.</title>
        <authorList>
            <person name="Zaccaron A."/>
        </authorList>
    </citation>
    <scope>NUCLEOTIDE SEQUENCE</scope>
    <source>
        <strain evidence="2">PF001</strain>
    </source>
</reference>
<name>A0A8H6RF28_9PEZI</name>
<protein>
    <recommendedName>
        <fullName evidence="1">F-box domain-containing protein</fullName>
    </recommendedName>
</protein>
<proteinExistence type="predicted"/>
<accession>A0A8H6RF28</accession>
<organism evidence="2 3">
    <name type="scientific">Pseudocercospora fuligena</name>
    <dbReference type="NCBI Taxonomy" id="685502"/>
    <lineage>
        <taxon>Eukaryota</taxon>
        <taxon>Fungi</taxon>
        <taxon>Dikarya</taxon>
        <taxon>Ascomycota</taxon>
        <taxon>Pezizomycotina</taxon>
        <taxon>Dothideomycetes</taxon>
        <taxon>Dothideomycetidae</taxon>
        <taxon>Mycosphaerellales</taxon>
        <taxon>Mycosphaerellaceae</taxon>
        <taxon>Pseudocercospora</taxon>
    </lineage>
</organism>
<dbReference type="AlphaFoldDB" id="A0A8H6RF28"/>
<comment type="caution">
    <text evidence="2">The sequence shown here is derived from an EMBL/GenBank/DDBJ whole genome shotgun (WGS) entry which is preliminary data.</text>
</comment>